<proteinExistence type="predicted"/>
<organism evidence="1 2">
    <name type="scientific">Rhabditophanes sp. KR3021</name>
    <dbReference type="NCBI Taxonomy" id="114890"/>
    <lineage>
        <taxon>Eukaryota</taxon>
        <taxon>Metazoa</taxon>
        <taxon>Ecdysozoa</taxon>
        <taxon>Nematoda</taxon>
        <taxon>Chromadorea</taxon>
        <taxon>Rhabditida</taxon>
        <taxon>Tylenchina</taxon>
        <taxon>Panagrolaimomorpha</taxon>
        <taxon>Strongyloidoidea</taxon>
        <taxon>Alloionematidae</taxon>
        <taxon>Rhabditophanes</taxon>
    </lineage>
</organism>
<dbReference type="Proteomes" id="UP000095286">
    <property type="component" value="Unplaced"/>
</dbReference>
<sequence length="351" mass="41264">MLKYFILFIFFEKYFSSAQIIPILVLSHNREDGLKRILSQVTRYRPNATQFPVFISQNNVDLTIELITNEFQSQFSNLFHWHPDRLKFTEGDQLNYDEHLIYGLDTLFKEMNYTDAIVLEDDIDISRDIFNYFGHFKAALDLDETIWCISAYNPNGLAKLVDKRQKDLVYRSDYFSEYGFMISRKVWIELNFTGSDWMSFVHETMIRKNGVCLRPEISRSRHNGPLYSGLKQRDKLHHIIPVIICKGKPNLGNTSNLSKYTKLNYDQELQFNLNKSISLAPKDFYQHGTSNNSFILINYSNWDEFSNIANFLKLRHDSINDILPGSYKGTQSFYFNGSRIITTFNKSIFIR</sequence>
<evidence type="ECO:0000313" key="2">
    <source>
        <dbReference type="WBParaSite" id="RSKR_0001071150.1"/>
    </source>
</evidence>
<evidence type="ECO:0000313" key="1">
    <source>
        <dbReference type="Proteomes" id="UP000095286"/>
    </source>
</evidence>
<reference evidence="2" key="1">
    <citation type="submission" date="2016-11" db="UniProtKB">
        <authorList>
            <consortium name="WormBaseParasite"/>
        </authorList>
    </citation>
    <scope>IDENTIFICATION</scope>
    <source>
        <strain evidence="2">KR3021</strain>
    </source>
</reference>
<name>A0AC35UEN7_9BILA</name>
<accession>A0AC35UEN7</accession>
<protein>
    <submittedName>
        <fullName evidence="2">Alpha-1,3-mannosyl-glycoprotein 2-beta-N-acetylglucosaminyltransferase</fullName>
    </submittedName>
</protein>
<dbReference type="WBParaSite" id="RSKR_0001071150.1">
    <property type="protein sequence ID" value="RSKR_0001071150.1"/>
    <property type="gene ID" value="RSKR_0001071150"/>
</dbReference>